<evidence type="ECO:0000313" key="1">
    <source>
        <dbReference type="EMBL" id="GGC49197.1"/>
    </source>
</evidence>
<gene>
    <name evidence="1" type="ORF">GCM10011400_40770</name>
</gene>
<evidence type="ECO:0000313" key="2">
    <source>
        <dbReference type="Proteomes" id="UP000602004"/>
    </source>
</evidence>
<keyword evidence="2" id="KW-1185">Reference proteome</keyword>
<organism evidence="1 2">
    <name type="scientific">Paraburkholderia caffeinilytica</name>
    <dbReference type="NCBI Taxonomy" id="1761016"/>
    <lineage>
        <taxon>Bacteria</taxon>
        <taxon>Pseudomonadati</taxon>
        <taxon>Pseudomonadota</taxon>
        <taxon>Betaproteobacteria</taxon>
        <taxon>Burkholderiales</taxon>
        <taxon>Burkholderiaceae</taxon>
        <taxon>Paraburkholderia</taxon>
    </lineage>
</organism>
<proteinExistence type="predicted"/>
<accession>A0ABQ1MXY5</accession>
<protein>
    <submittedName>
        <fullName evidence="1">Uncharacterized protein</fullName>
    </submittedName>
</protein>
<dbReference type="EMBL" id="BMHL01000007">
    <property type="protein sequence ID" value="GGC49197.1"/>
    <property type="molecule type" value="Genomic_DNA"/>
</dbReference>
<sequence length="84" mass="9064">MLRITAVAIALTNAGGSGGILARPLLKNTLSRTLSVWASLLATPIAATSMYDGYRFSRPRHMRINGTKNQDSTRISLRVGLHAI</sequence>
<comment type="caution">
    <text evidence="1">The sequence shown here is derived from an EMBL/GenBank/DDBJ whole genome shotgun (WGS) entry which is preliminary data.</text>
</comment>
<reference evidence="2" key="1">
    <citation type="journal article" date="2019" name="Int. J. Syst. Evol. Microbiol.">
        <title>The Global Catalogue of Microorganisms (GCM) 10K type strain sequencing project: providing services to taxonomists for standard genome sequencing and annotation.</title>
        <authorList>
            <consortium name="The Broad Institute Genomics Platform"/>
            <consortium name="The Broad Institute Genome Sequencing Center for Infectious Disease"/>
            <person name="Wu L."/>
            <person name="Ma J."/>
        </authorList>
    </citation>
    <scope>NUCLEOTIDE SEQUENCE [LARGE SCALE GENOMIC DNA]</scope>
    <source>
        <strain evidence="2">CGMCC 1.15103</strain>
    </source>
</reference>
<name>A0ABQ1MXY5_9BURK</name>
<dbReference type="Proteomes" id="UP000602004">
    <property type="component" value="Unassembled WGS sequence"/>
</dbReference>